<reference evidence="1 2" key="1">
    <citation type="submission" date="2024-04" db="EMBL/GenBank/DDBJ databases">
        <title>Tritrichomonas musculus Genome.</title>
        <authorList>
            <person name="Alves-Ferreira E."/>
            <person name="Grigg M."/>
            <person name="Lorenzi H."/>
            <person name="Galac M."/>
        </authorList>
    </citation>
    <scope>NUCLEOTIDE SEQUENCE [LARGE SCALE GENOMIC DNA]</scope>
    <source>
        <strain evidence="1 2">EAF2021</strain>
    </source>
</reference>
<proteinExistence type="predicted"/>
<sequence length="434" mass="51306">MTIKVHLALKPTTILNVPFKLYEENFTFIVNGQKYQTNRIIADILSPKICKLHYNDPLLAEYFITTYHHGNFSYILNLINFGINEIPDIEIPFISEVLEILGNKEIEIQNEKVGIPFTTDNIFDLIQKHENNEIFYSNYIQEEIDFISTHFYEMNEQKDKLMNLKTSTIERIIQNPKLQLKSENQLISFINDLYSKNSTFAFLYEYVHYTYVSSIKIAEFLTIFDINDITYETWKAISNRLEQDVVKKDKSSKFATRYHEKGIQINYEEYREFHGIIDYLRNNSKEDIYNIIDITSSSIRNSNEALSPRNAILFDDKTKDFISDDLEGSWICFDFKDHSVIPKSYTIRSYNRSPSLHHPKSWVIEGSNDKENWVIIDEQRESGVLNRRDQIHTFVIKNQNSKDFRYLRMRQTTLNWVGNHQLCIGSIEFYGTLI</sequence>
<name>A0ABR2IPQ8_9EUKA</name>
<gene>
    <name evidence="1" type="ORF">M9Y10_009499</name>
</gene>
<dbReference type="PANTHER" id="PTHR47457">
    <property type="entry name" value="OS05G0345500 PROTEIN"/>
    <property type="match status" value="1"/>
</dbReference>
<protein>
    <recommendedName>
        <fullName evidence="3">F5/8 type C domain-containing protein</fullName>
    </recommendedName>
</protein>
<dbReference type="EMBL" id="JAPFFF010000015">
    <property type="protein sequence ID" value="KAK8866535.1"/>
    <property type="molecule type" value="Genomic_DNA"/>
</dbReference>
<organism evidence="1 2">
    <name type="scientific">Tritrichomonas musculus</name>
    <dbReference type="NCBI Taxonomy" id="1915356"/>
    <lineage>
        <taxon>Eukaryota</taxon>
        <taxon>Metamonada</taxon>
        <taxon>Parabasalia</taxon>
        <taxon>Tritrichomonadida</taxon>
        <taxon>Tritrichomonadidae</taxon>
        <taxon>Tritrichomonas</taxon>
    </lineage>
</organism>
<comment type="caution">
    <text evidence="1">The sequence shown here is derived from an EMBL/GenBank/DDBJ whole genome shotgun (WGS) entry which is preliminary data.</text>
</comment>
<evidence type="ECO:0000313" key="2">
    <source>
        <dbReference type="Proteomes" id="UP001470230"/>
    </source>
</evidence>
<accession>A0ABR2IPQ8</accession>
<dbReference type="SUPFAM" id="SSF49785">
    <property type="entry name" value="Galactose-binding domain-like"/>
    <property type="match status" value="1"/>
</dbReference>
<keyword evidence="2" id="KW-1185">Reference proteome</keyword>
<dbReference type="PANTHER" id="PTHR47457:SF1">
    <property type="entry name" value="BTB DOMAIN-CONTAINING PROTEIN-RELATED"/>
    <property type="match status" value="1"/>
</dbReference>
<dbReference type="InterPro" id="IPR008979">
    <property type="entry name" value="Galactose-bd-like_sf"/>
</dbReference>
<dbReference type="Gene3D" id="2.60.120.260">
    <property type="entry name" value="Galactose-binding domain-like"/>
    <property type="match status" value="1"/>
</dbReference>
<evidence type="ECO:0008006" key="3">
    <source>
        <dbReference type="Google" id="ProtNLM"/>
    </source>
</evidence>
<dbReference type="Proteomes" id="UP001470230">
    <property type="component" value="Unassembled WGS sequence"/>
</dbReference>
<evidence type="ECO:0000313" key="1">
    <source>
        <dbReference type="EMBL" id="KAK8866535.1"/>
    </source>
</evidence>